<evidence type="ECO:0000313" key="2">
    <source>
        <dbReference type="Proteomes" id="UP000247609"/>
    </source>
</evidence>
<reference evidence="1 2" key="1">
    <citation type="submission" date="2017-07" db="EMBL/GenBank/DDBJ databases">
        <title>A draft genome sequence of Komagataeibacter sp. T5K1.</title>
        <authorList>
            <person name="Skraban J."/>
            <person name="Cleenwerck I."/>
            <person name="Vandamme P."/>
            <person name="Trcek J."/>
        </authorList>
    </citation>
    <scope>NUCLEOTIDE SEQUENCE [LARGE SCALE GENOMIC DNA]</scope>
    <source>
        <strain evidence="1 2">T5K1</strain>
    </source>
</reference>
<name>A0A318QG19_9PROT</name>
<protein>
    <recommendedName>
        <fullName evidence="3">N-formylglutamate amidohydrolase</fullName>
    </recommendedName>
</protein>
<organism evidence="1 2">
    <name type="scientific">Novacetimonas pomaceti</name>
    <dbReference type="NCBI Taxonomy" id="2021998"/>
    <lineage>
        <taxon>Bacteria</taxon>
        <taxon>Pseudomonadati</taxon>
        <taxon>Pseudomonadota</taxon>
        <taxon>Alphaproteobacteria</taxon>
        <taxon>Acetobacterales</taxon>
        <taxon>Acetobacteraceae</taxon>
        <taxon>Novacetimonas</taxon>
    </lineage>
</organism>
<dbReference type="SUPFAM" id="SSF53187">
    <property type="entry name" value="Zn-dependent exopeptidases"/>
    <property type="match status" value="1"/>
</dbReference>
<evidence type="ECO:0000313" key="1">
    <source>
        <dbReference type="EMBL" id="PYD76814.1"/>
    </source>
</evidence>
<dbReference type="InterPro" id="IPR011227">
    <property type="entry name" value="UCP029730"/>
</dbReference>
<dbReference type="PIRSF" id="PIRSF029730">
    <property type="entry name" value="UCP029730"/>
    <property type="match status" value="1"/>
</dbReference>
<proteinExistence type="predicted"/>
<dbReference type="InterPro" id="IPR007709">
    <property type="entry name" value="N-FG_amidohydro"/>
</dbReference>
<dbReference type="RefSeq" id="WP_110525480.1">
    <property type="nucleotide sequence ID" value="NZ_NOXG01000001.1"/>
</dbReference>
<dbReference type="Proteomes" id="UP000247609">
    <property type="component" value="Unassembled WGS sequence"/>
</dbReference>
<dbReference type="AlphaFoldDB" id="A0A318QG19"/>
<gene>
    <name evidence="1" type="ORF">CFR71_00110</name>
</gene>
<sequence>MNNTNGPDTSAQSEIGAVQVINAQGRSPYVILCEHASSHIPPAYGDLGLPEAERLRHIAWDIGARDMAIALARRLDAVLVLGTVSRLVIDLNRPLHSSSSIPEISETTVIPGNTDLSVEERTKRHEHWFRPFHETVTAILDERAARKKRTLLLGIHTFTPVFKGERRPWAAGILFGHARSYGRLFIEALHKASHFPVAENFPYQIELDEDYAVPVHGDGRDLPACLVEIRQDLVADETGVTRWASFLATAAREVEQTFDGQGAVD</sequence>
<dbReference type="Pfam" id="PF05013">
    <property type="entry name" value="FGase"/>
    <property type="match status" value="1"/>
</dbReference>
<dbReference type="EMBL" id="NOXG01000001">
    <property type="protein sequence ID" value="PYD76814.1"/>
    <property type="molecule type" value="Genomic_DNA"/>
</dbReference>
<dbReference type="Gene3D" id="3.40.630.40">
    <property type="entry name" value="Zn-dependent exopeptidases"/>
    <property type="match status" value="1"/>
</dbReference>
<comment type="caution">
    <text evidence="1">The sequence shown here is derived from an EMBL/GenBank/DDBJ whole genome shotgun (WGS) entry which is preliminary data.</text>
</comment>
<evidence type="ECO:0008006" key="3">
    <source>
        <dbReference type="Google" id="ProtNLM"/>
    </source>
</evidence>
<accession>A0A318QG19</accession>